<feature type="region of interest" description="Disordered" evidence="1">
    <location>
        <begin position="220"/>
        <end position="304"/>
    </location>
</feature>
<feature type="compositionally biased region" description="Polar residues" evidence="1">
    <location>
        <begin position="230"/>
        <end position="243"/>
    </location>
</feature>
<organism evidence="2 3">
    <name type="scientific">Glomus cerebriforme</name>
    <dbReference type="NCBI Taxonomy" id="658196"/>
    <lineage>
        <taxon>Eukaryota</taxon>
        <taxon>Fungi</taxon>
        <taxon>Fungi incertae sedis</taxon>
        <taxon>Mucoromycota</taxon>
        <taxon>Glomeromycotina</taxon>
        <taxon>Glomeromycetes</taxon>
        <taxon>Glomerales</taxon>
        <taxon>Glomeraceae</taxon>
        <taxon>Glomus</taxon>
    </lineage>
</organism>
<dbReference type="Proteomes" id="UP000265703">
    <property type="component" value="Unassembled WGS sequence"/>
</dbReference>
<evidence type="ECO:0000256" key="1">
    <source>
        <dbReference type="SAM" id="MobiDB-lite"/>
    </source>
</evidence>
<feature type="compositionally biased region" description="Low complexity" evidence="1">
    <location>
        <begin position="25"/>
        <end position="51"/>
    </location>
</feature>
<feature type="compositionally biased region" description="Basic and acidic residues" evidence="1">
    <location>
        <begin position="220"/>
        <end position="229"/>
    </location>
</feature>
<gene>
    <name evidence="2" type="ORF">C1645_414034</name>
</gene>
<accession>A0A397TMP0</accession>
<keyword evidence="3" id="KW-1185">Reference proteome</keyword>
<dbReference type="AlphaFoldDB" id="A0A397TMP0"/>
<feature type="region of interest" description="Disordered" evidence="1">
    <location>
        <begin position="25"/>
        <end position="113"/>
    </location>
</feature>
<evidence type="ECO:0000313" key="3">
    <source>
        <dbReference type="Proteomes" id="UP000265703"/>
    </source>
</evidence>
<evidence type="ECO:0000313" key="2">
    <source>
        <dbReference type="EMBL" id="RIA96154.1"/>
    </source>
</evidence>
<feature type="compositionally biased region" description="Acidic residues" evidence="1">
    <location>
        <begin position="255"/>
        <end position="265"/>
    </location>
</feature>
<feature type="compositionally biased region" description="Basic and acidic residues" evidence="1">
    <location>
        <begin position="244"/>
        <end position="254"/>
    </location>
</feature>
<sequence>MSRTNLQIVEETIDIEQQVKAAELKAQSKIKQQQNNNSNSKRSSSNVVNVVEHSSIESDRQKSVNTQQQQQQQQHSEQLRYSSQSSSKPKENNKFNNSSSNHDTNNFVIPQNVEPPETISTYIITDRSKTNKLRHGIPITPTSPDFGDASNLSQENVTRRRTTFIPPSRDSKREEYFKKHFPDLKESISNLKIEQESNDCEADTSNELLNGLDTIKSESDEKRLNDAKSKGNQLNTSSSSFSIKTEDMTDKEPLTDFEDDEEEQIDQLQPSDRSDSEMEGIEPLSSTSTSKSPMELESQTDDSMSIDTSNIWHVPIEGTTVSPGLTPHRKRKIIIVEDSDDDSSNIKRSK</sequence>
<proteinExistence type="predicted"/>
<dbReference type="OrthoDB" id="1919336at2759"/>
<protein>
    <submittedName>
        <fullName evidence="2">Uncharacterized protein</fullName>
    </submittedName>
</protein>
<dbReference type="STRING" id="658196.A0A397TMP0"/>
<comment type="caution">
    <text evidence="2">The sequence shown here is derived from an EMBL/GenBank/DDBJ whole genome shotgun (WGS) entry which is preliminary data.</text>
</comment>
<dbReference type="EMBL" id="QKYT01000049">
    <property type="protein sequence ID" value="RIA96154.1"/>
    <property type="molecule type" value="Genomic_DNA"/>
</dbReference>
<name>A0A397TMP0_9GLOM</name>
<reference evidence="2 3" key="1">
    <citation type="submission" date="2018-06" db="EMBL/GenBank/DDBJ databases">
        <title>Comparative genomics reveals the genomic features of Rhizophagus irregularis, R. cerebriforme, R. diaphanum and Gigaspora rosea, and their symbiotic lifestyle signature.</title>
        <authorList>
            <person name="Morin E."/>
            <person name="San Clemente H."/>
            <person name="Chen E.C.H."/>
            <person name="De La Providencia I."/>
            <person name="Hainaut M."/>
            <person name="Kuo A."/>
            <person name="Kohler A."/>
            <person name="Murat C."/>
            <person name="Tang N."/>
            <person name="Roy S."/>
            <person name="Loubradou J."/>
            <person name="Henrissat B."/>
            <person name="Grigoriev I.V."/>
            <person name="Corradi N."/>
            <person name="Roux C."/>
            <person name="Martin F.M."/>
        </authorList>
    </citation>
    <scope>NUCLEOTIDE SEQUENCE [LARGE SCALE GENOMIC DNA]</scope>
    <source>
        <strain evidence="2 3">DAOM 227022</strain>
    </source>
</reference>